<comment type="caution">
    <text evidence="1">The sequence shown here is derived from an EMBL/GenBank/DDBJ whole genome shotgun (WGS) entry which is preliminary data.</text>
</comment>
<dbReference type="AlphaFoldDB" id="A0AAW2PPP3"/>
<reference evidence="1" key="1">
    <citation type="submission" date="2020-06" db="EMBL/GenBank/DDBJ databases">
        <authorList>
            <person name="Li T."/>
            <person name="Hu X."/>
            <person name="Zhang T."/>
            <person name="Song X."/>
            <person name="Zhang H."/>
            <person name="Dai N."/>
            <person name="Sheng W."/>
            <person name="Hou X."/>
            <person name="Wei L."/>
        </authorList>
    </citation>
    <scope>NUCLEOTIDE SEQUENCE</scope>
    <source>
        <strain evidence="1">G01</strain>
        <tissue evidence="1">Leaf</tissue>
    </source>
</reference>
<evidence type="ECO:0000313" key="1">
    <source>
        <dbReference type="EMBL" id="KAL0358264.1"/>
    </source>
</evidence>
<protein>
    <submittedName>
        <fullName evidence="1">Uncharacterized protein</fullName>
    </submittedName>
</protein>
<accession>A0AAW2PPP3</accession>
<reference evidence="1" key="2">
    <citation type="journal article" date="2024" name="Plant">
        <title>Genomic evolution and insights into agronomic trait innovations of Sesamum species.</title>
        <authorList>
            <person name="Miao H."/>
            <person name="Wang L."/>
            <person name="Qu L."/>
            <person name="Liu H."/>
            <person name="Sun Y."/>
            <person name="Le M."/>
            <person name="Wang Q."/>
            <person name="Wei S."/>
            <person name="Zheng Y."/>
            <person name="Lin W."/>
            <person name="Duan Y."/>
            <person name="Cao H."/>
            <person name="Xiong S."/>
            <person name="Wang X."/>
            <person name="Wei L."/>
            <person name="Li C."/>
            <person name="Ma Q."/>
            <person name="Ju M."/>
            <person name="Zhao R."/>
            <person name="Li G."/>
            <person name="Mu C."/>
            <person name="Tian Q."/>
            <person name="Mei H."/>
            <person name="Zhang T."/>
            <person name="Gao T."/>
            <person name="Zhang H."/>
        </authorList>
    </citation>
    <scope>NUCLEOTIDE SEQUENCE</scope>
    <source>
        <strain evidence="1">G01</strain>
    </source>
</reference>
<proteinExistence type="predicted"/>
<dbReference type="EMBL" id="JACGWK010000004">
    <property type="protein sequence ID" value="KAL0358264.1"/>
    <property type="molecule type" value="Genomic_DNA"/>
</dbReference>
<sequence length="151" mass="17191">MGSHQNKNLNHPFPDARRNIIQEIFHAPITPLPIPRKRLARAQGNTQWILQIPHWDLDASQQSITSWVLLAQYETGCTRVGEQICEMPKPCYPHTPTSRTPQCHAIIVPFLPMGDGHSRTISTCNRAKEIPSSYHRLLHKMGRGKTSSPYH</sequence>
<organism evidence="1">
    <name type="scientific">Sesamum angustifolium</name>
    <dbReference type="NCBI Taxonomy" id="2727405"/>
    <lineage>
        <taxon>Eukaryota</taxon>
        <taxon>Viridiplantae</taxon>
        <taxon>Streptophyta</taxon>
        <taxon>Embryophyta</taxon>
        <taxon>Tracheophyta</taxon>
        <taxon>Spermatophyta</taxon>
        <taxon>Magnoliopsida</taxon>
        <taxon>eudicotyledons</taxon>
        <taxon>Gunneridae</taxon>
        <taxon>Pentapetalae</taxon>
        <taxon>asterids</taxon>
        <taxon>lamiids</taxon>
        <taxon>Lamiales</taxon>
        <taxon>Pedaliaceae</taxon>
        <taxon>Sesamum</taxon>
    </lineage>
</organism>
<name>A0AAW2PPP3_9LAMI</name>
<gene>
    <name evidence="1" type="ORF">Sangu_0675800</name>
</gene>